<gene>
    <name evidence="2" type="ORF">PO878_18420</name>
</gene>
<keyword evidence="1" id="KW-0472">Membrane</keyword>
<protein>
    <submittedName>
        <fullName evidence="2">Uncharacterized protein</fullName>
    </submittedName>
</protein>
<dbReference type="RefSeq" id="WP_272736000.1">
    <property type="nucleotide sequence ID" value="NZ_CP116942.1"/>
</dbReference>
<name>A0AAE9Y504_9ACTN</name>
<sequence length="48" mass="5259">MLLAAVVWTQWMAVGLAIGVVLATIALVIGYFRSVVRAKYPPRDTRQG</sequence>
<dbReference type="Proteomes" id="UP001216390">
    <property type="component" value="Chromosome"/>
</dbReference>
<dbReference type="AlphaFoldDB" id="A0AAE9Y504"/>
<evidence type="ECO:0000313" key="3">
    <source>
        <dbReference type="Proteomes" id="UP001216390"/>
    </source>
</evidence>
<accession>A0AAE9Y504</accession>
<proteinExistence type="predicted"/>
<dbReference type="EMBL" id="CP116942">
    <property type="protein sequence ID" value="WCO66477.1"/>
    <property type="molecule type" value="Genomic_DNA"/>
</dbReference>
<keyword evidence="1" id="KW-0812">Transmembrane</keyword>
<keyword evidence="1" id="KW-1133">Transmembrane helix</keyword>
<dbReference type="KEGG" id="ima:PO878_18420"/>
<feature type="transmembrane region" description="Helical" evidence="1">
    <location>
        <begin position="12"/>
        <end position="32"/>
    </location>
</feature>
<reference evidence="2" key="1">
    <citation type="submission" date="2023-01" db="EMBL/GenBank/DDBJ databases">
        <title>The diversity of Class Acidimicrobiia in South China Sea sediment environments and the proposal of Iamia marina sp. nov., a novel species of the genus Iamia.</title>
        <authorList>
            <person name="He Y."/>
            <person name="Tian X."/>
        </authorList>
    </citation>
    <scope>NUCLEOTIDE SEQUENCE</scope>
    <source>
        <strain evidence="2">DSM 19957</strain>
    </source>
</reference>
<keyword evidence="3" id="KW-1185">Reference proteome</keyword>
<evidence type="ECO:0000313" key="2">
    <source>
        <dbReference type="EMBL" id="WCO66477.1"/>
    </source>
</evidence>
<organism evidence="2 3">
    <name type="scientific">Iamia majanohamensis</name>
    <dbReference type="NCBI Taxonomy" id="467976"/>
    <lineage>
        <taxon>Bacteria</taxon>
        <taxon>Bacillati</taxon>
        <taxon>Actinomycetota</taxon>
        <taxon>Acidimicrobiia</taxon>
        <taxon>Acidimicrobiales</taxon>
        <taxon>Iamiaceae</taxon>
        <taxon>Iamia</taxon>
    </lineage>
</organism>
<evidence type="ECO:0000256" key="1">
    <source>
        <dbReference type="SAM" id="Phobius"/>
    </source>
</evidence>